<dbReference type="EMBL" id="AEBE01000019">
    <property type="protein sequence ID" value="EFU91363.1"/>
    <property type="molecule type" value="Genomic_DNA"/>
</dbReference>
<dbReference type="Proteomes" id="UP000004933">
    <property type="component" value="Unassembled WGS sequence"/>
</dbReference>
<accession>A0ABC9P8U6</accession>
<proteinExistence type="predicted"/>
<dbReference type="AlphaFoldDB" id="A0ABC9P8U6"/>
<evidence type="ECO:0000313" key="2">
    <source>
        <dbReference type="Proteomes" id="UP000004933"/>
    </source>
</evidence>
<name>A0ABC9P8U6_ENTFL</name>
<evidence type="ECO:0000313" key="1">
    <source>
        <dbReference type="EMBL" id="EFU91363.1"/>
    </source>
</evidence>
<reference evidence="1 2" key="1">
    <citation type="submission" date="2010-09" db="EMBL/GenBank/DDBJ databases">
        <authorList>
            <person name="Weinstock G."/>
            <person name="Sodergren E."/>
            <person name="Clifton S."/>
            <person name="Fulton L."/>
            <person name="Fulton B."/>
            <person name="Courtney L."/>
            <person name="Fronick C."/>
            <person name="Harrison M."/>
            <person name="Strong C."/>
            <person name="Farmer C."/>
            <person name="Delahaunty K."/>
            <person name="Markovic C."/>
            <person name="Hall O."/>
            <person name="Minx P."/>
            <person name="Tomlinson C."/>
            <person name="Mitreva M."/>
            <person name="Hou S."/>
            <person name="Chen J."/>
            <person name="Wollam A."/>
            <person name="Pepin K.H."/>
            <person name="Johnson M."/>
            <person name="Bhonagiri V."/>
            <person name="Zhang X."/>
            <person name="Suruliraj S."/>
            <person name="Warren W."/>
            <person name="Chinwalla A."/>
            <person name="Mardis E.R."/>
            <person name="Wilson R.K."/>
        </authorList>
    </citation>
    <scope>NUCLEOTIDE SEQUENCE [LARGE SCALE GENOMIC DNA]</scope>
    <source>
        <strain evidence="1 2">TX0630</strain>
    </source>
</reference>
<gene>
    <name evidence="1" type="ORF">HMPREF9511_00545</name>
</gene>
<protein>
    <submittedName>
        <fullName evidence="1">Uncharacterized protein</fullName>
    </submittedName>
</protein>
<organism evidence="1 2">
    <name type="scientific">Enterococcus faecalis TX0630</name>
    <dbReference type="NCBI Taxonomy" id="749508"/>
    <lineage>
        <taxon>Bacteria</taxon>
        <taxon>Bacillati</taxon>
        <taxon>Bacillota</taxon>
        <taxon>Bacilli</taxon>
        <taxon>Lactobacillales</taxon>
        <taxon>Enterococcaceae</taxon>
        <taxon>Enterococcus</taxon>
    </lineage>
</organism>
<comment type="caution">
    <text evidence="1">The sequence shown here is derived from an EMBL/GenBank/DDBJ whole genome shotgun (WGS) entry which is preliminary data.</text>
</comment>
<sequence length="42" mass="5300">MKYIETRGIQSKKTIFKYFCMFNIQLLEKRQNCRFFIFIRES</sequence>